<dbReference type="AlphaFoldDB" id="A0AAV6WBL7"/>
<sequence length="387" mass="42915">MFHRLGIRSLVLEAGDTLKNEGFAFTTWTNAWRALDAIGIAQILREKHNKITGVVNTSAISGITISQVSFDAIDLPADHESRCLNRDILMETLENELPSGTIRYSSKVVLIEDSGFFKSIHLADGTLVKTKVLIGCDGVNSVVAKFLGFDKPLYEGRLAIRGFGYFKDGHGFEPKFLQFSGEGVKYGIVPCDDHGVYWFLSFSSAAKGKEIQNDPAKMKLYVLSKLGKVSEKVRAVLDNTDLNSIICTPLRFRNPLEFLWGNISKDNVCIAGDALHPMTPDIGQGGCSSLEDCVVLARVLGEALMGEEKQENDEENEYRRIKIGLEKYAKERRWRSFDLVTTSYVVGFVMQSDGVVMRFLKNKFLGKLLGGLGLKKSDFDCGKLTVS</sequence>
<dbReference type="Pfam" id="PF01494">
    <property type="entry name" value="FAD_binding_3"/>
    <property type="match status" value="1"/>
</dbReference>
<comment type="caution">
    <text evidence="5">The sequence shown here is derived from an EMBL/GenBank/DDBJ whole genome shotgun (WGS) entry which is preliminary data.</text>
</comment>
<keyword evidence="2" id="KW-0503">Monooxygenase</keyword>
<dbReference type="InterPro" id="IPR002938">
    <property type="entry name" value="FAD-bd"/>
</dbReference>
<keyword evidence="1" id="KW-0560">Oxidoreductase</keyword>
<evidence type="ECO:0000256" key="1">
    <source>
        <dbReference type="ARBA" id="ARBA00023002"/>
    </source>
</evidence>
<dbReference type="EMBL" id="WHWC01000015">
    <property type="protein sequence ID" value="KAG8368068.1"/>
    <property type="molecule type" value="Genomic_DNA"/>
</dbReference>
<evidence type="ECO:0000259" key="4">
    <source>
        <dbReference type="Pfam" id="PF01494"/>
    </source>
</evidence>
<dbReference type="Gene3D" id="3.50.50.60">
    <property type="entry name" value="FAD/NAD(P)-binding domain"/>
    <property type="match status" value="1"/>
</dbReference>
<dbReference type="GO" id="GO:0071949">
    <property type="term" value="F:FAD binding"/>
    <property type="evidence" value="ECO:0007669"/>
    <property type="project" value="InterPro"/>
</dbReference>
<evidence type="ECO:0000256" key="2">
    <source>
        <dbReference type="ARBA" id="ARBA00023033"/>
    </source>
</evidence>
<dbReference type="InterPro" id="IPR036188">
    <property type="entry name" value="FAD/NAD-bd_sf"/>
</dbReference>
<organism evidence="5 6">
    <name type="scientific">Buddleja alternifolia</name>
    <dbReference type="NCBI Taxonomy" id="168488"/>
    <lineage>
        <taxon>Eukaryota</taxon>
        <taxon>Viridiplantae</taxon>
        <taxon>Streptophyta</taxon>
        <taxon>Embryophyta</taxon>
        <taxon>Tracheophyta</taxon>
        <taxon>Spermatophyta</taxon>
        <taxon>Magnoliopsida</taxon>
        <taxon>eudicotyledons</taxon>
        <taxon>Gunneridae</taxon>
        <taxon>Pentapetalae</taxon>
        <taxon>asterids</taxon>
        <taxon>lamiids</taxon>
        <taxon>Lamiales</taxon>
        <taxon>Scrophulariaceae</taxon>
        <taxon>Buddlejeae</taxon>
        <taxon>Buddleja</taxon>
    </lineage>
</organism>
<comment type="similarity">
    <text evidence="3">Belongs to the 3-hydroxybenzoate 6-hydroxylase family.</text>
</comment>
<accession>A0AAV6WBL7</accession>
<dbReference type="Proteomes" id="UP000826271">
    <property type="component" value="Unassembled WGS sequence"/>
</dbReference>
<gene>
    <name evidence="5" type="ORF">BUALT_Bualt15G0006900</name>
</gene>
<name>A0AAV6WBL7_9LAMI</name>
<evidence type="ECO:0000313" key="6">
    <source>
        <dbReference type="Proteomes" id="UP000826271"/>
    </source>
</evidence>
<reference evidence="5" key="1">
    <citation type="submission" date="2019-10" db="EMBL/GenBank/DDBJ databases">
        <authorList>
            <person name="Zhang R."/>
            <person name="Pan Y."/>
            <person name="Wang J."/>
            <person name="Ma R."/>
            <person name="Yu S."/>
        </authorList>
    </citation>
    <scope>NUCLEOTIDE SEQUENCE</scope>
    <source>
        <strain evidence="5">LA-IB0</strain>
        <tissue evidence="5">Leaf</tissue>
    </source>
</reference>
<evidence type="ECO:0000256" key="3">
    <source>
        <dbReference type="ARBA" id="ARBA00024018"/>
    </source>
</evidence>
<dbReference type="InterPro" id="IPR044560">
    <property type="entry name" value="MOase"/>
</dbReference>
<dbReference type="PANTHER" id="PTHR45934">
    <property type="entry name" value="FAD/NAD(P)-BINDING OXIDOREDUCTASE FAMILY PROTEIN"/>
    <property type="match status" value="1"/>
</dbReference>
<feature type="domain" description="FAD-binding" evidence="4">
    <location>
        <begin position="3"/>
        <end position="311"/>
    </location>
</feature>
<proteinExistence type="inferred from homology"/>
<keyword evidence="6" id="KW-1185">Reference proteome</keyword>
<dbReference type="PANTHER" id="PTHR45934:SF20">
    <property type="entry name" value="MONOOXYGENASE 2-RELATED"/>
    <property type="match status" value="1"/>
</dbReference>
<evidence type="ECO:0000313" key="5">
    <source>
        <dbReference type="EMBL" id="KAG8368068.1"/>
    </source>
</evidence>
<dbReference type="GO" id="GO:0004497">
    <property type="term" value="F:monooxygenase activity"/>
    <property type="evidence" value="ECO:0007669"/>
    <property type="project" value="UniProtKB-KW"/>
</dbReference>
<protein>
    <recommendedName>
        <fullName evidence="4">FAD-binding domain-containing protein</fullName>
    </recommendedName>
</protein>
<dbReference type="PRINTS" id="PR00420">
    <property type="entry name" value="RNGMNOXGNASE"/>
</dbReference>
<dbReference type="SUPFAM" id="SSF51905">
    <property type="entry name" value="FAD/NAD(P)-binding domain"/>
    <property type="match status" value="1"/>
</dbReference>